<protein>
    <recommendedName>
        <fullName evidence="4">Small ribosomal subunit protein uS10</fullName>
    </recommendedName>
</protein>
<comment type="subunit">
    <text evidence="4">Part of the 30S ribosomal subunit.</text>
</comment>
<dbReference type="EMBL" id="AP026933">
    <property type="protein sequence ID" value="BDT04887.1"/>
    <property type="molecule type" value="Genomic_DNA"/>
</dbReference>
<accession>A0ABM8BYC3</accession>
<feature type="domain" description="Small ribosomal subunit protein uS10" evidence="5">
    <location>
        <begin position="9"/>
        <end position="102"/>
    </location>
</feature>
<dbReference type="Pfam" id="PF00338">
    <property type="entry name" value="Ribosomal_S10"/>
    <property type="match status" value="1"/>
</dbReference>
<comment type="similarity">
    <text evidence="1 4">Belongs to the universal ribosomal protein uS10 family.</text>
</comment>
<dbReference type="InterPro" id="IPR027486">
    <property type="entry name" value="Ribosomal_uS10_dom"/>
</dbReference>
<dbReference type="InterPro" id="IPR036838">
    <property type="entry name" value="Ribosomal_uS10_dom_sf"/>
</dbReference>
<evidence type="ECO:0000256" key="2">
    <source>
        <dbReference type="ARBA" id="ARBA00022980"/>
    </source>
</evidence>
<evidence type="ECO:0000313" key="7">
    <source>
        <dbReference type="Proteomes" id="UP001163387"/>
    </source>
</evidence>
<evidence type="ECO:0000256" key="4">
    <source>
        <dbReference type="HAMAP-Rule" id="MF_00508"/>
    </source>
</evidence>
<dbReference type="InterPro" id="IPR001848">
    <property type="entry name" value="Ribosomal_uS10"/>
</dbReference>
<keyword evidence="2 4" id="KW-0689">Ribosomal protein</keyword>
<sequence>MAIIGDKVKIRLESYDHSAIDQIAQKIKDVLKKEGAEVVGPIPLPTHKEILTILRSPHKHKDSREQFEKRTHKRIIGAQLSPKSLNALSGLTIPNSVSISLIIESKDEKKSTLNQVSKKINKKNY</sequence>
<dbReference type="PRINTS" id="PR00971">
    <property type="entry name" value="RIBOSOMALS10"/>
</dbReference>
<evidence type="ECO:0000313" key="6">
    <source>
        <dbReference type="EMBL" id="BDT04887.1"/>
    </source>
</evidence>
<comment type="function">
    <text evidence="4">Involved in the binding of tRNA to the ribosomes.</text>
</comment>
<keyword evidence="7" id="KW-1185">Reference proteome</keyword>
<evidence type="ECO:0000256" key="3">
    <source>
        <dbReference type="ARBA" id="ARBA00023274"/>
    </source>
</evidence>
<evidence type="ECO:0000256" key="1">
    <source>
        <dbReference type="ARBA" id="ARBA00007102"/>
    </source>
</evidence>
<evidence type="ECO:0000259" key="5">
    <source>
        <dbReference type="SMART" id="SM01403"/>
    </source>
</evidence>
<gene>
    <name evidence="4 6" type="primary">rpsJ</name>
    <name evidence="6" type="ORF">SHM_25330</name>
</gene>
<dbReference type="NCBIfam" id="NF001861">
    <property type="entry name" value="PRK00596.1"/>
    <property type="match status" value="1"/>
</dbReference>
<dbReference type="PANTHER" id="PTHR11700">
    <property type="entry name" value="30S RIBOSOMAL PROTEIN S10 FAMILY MEMBER"/>
    <property type="match status" value="1"/>
</dbReference>
<organism evidence="6 7">
    <name type="scientific">Spiroplasma ixodetis</name>
    <dbReference type="NCBI Taxonomy" id="2141"/>
    <lineage>
        <taxon>Bacteria</taxon>
        <taxon>Bacillati</taxon>
        <taxon>Mycoplasmatota</taxon>
        <taxon>Mollicutes</taxon>
        <taxon>Entomoplasmatales</taxon>
        <taxon>Spiroplasmataceae</taxon>
        <taxon>Spiroplasma</taxon>
    </lineage>
</organism>
<dbReference type="GO" id="GO:0005840">
    <property type="term" value="C:ribosome"/>
    <property type="evidence" value="ECO:0007669"/>
    <property type="project" value="UniProtKB-KW"/>
</dbReference>
<proteinExistence type="inferred from homology"/>
<dbReference type="HAMAP" id="MF_00508">
    <property type="entry name" value="Ribosomal_uS10"/>
    <property type="match status" value="1"/>
</dbReference>
<dbReference type="SMART" id="SM01403">
    <property type="entry name" value="Ribosomal_S10"/>
    <property type="match status" value="1"/>
</dbReference>
<name>A0ABM8BYC3_9MOLU</name>
<dbReference type="Gene3D" id="3.30.70.600">
    <property type="entry name" value="Ribosomal protein S10 domain"/>
    <property type="match status" value="1"/>
</dbReference>
<dbReference type="NCBIfam" id="TIGR01049">
    <property type="entry name" value="rpsJ_bact"/>
    <property type="match status" value="1"/>
</dbReference>
<dbReference type="Proteomes" id="UP001163387">
    <property type="component" value="Chromosome"/>
</dbReference>
<reference evidence="6 7" key="1">
    <citation type="journal article" date="2022" name="Front. Microbiol.">
        <title>Male-killing mechanisms vary between Spiroplasma species.</title>
        <authorList>
            <person name="Arai H."/>
            <person name="Inoue M."/>
            <person name="Kageyama D."/>
        </authorList>
    </citation>
    <scope>NUCLEOTIDE SEQUENCE [LARGE SCALE GENOMIC DNA]</scope>
    <source>
        <strain evidence="7">sHm</strain>
    </source>
</reference>
<keyword evidence="3 4" id="KW-0687">Ribonucleoprotein</keyword>
<dbReference type="SUPFAM" id="SSF54999">
    <property type="entry name" value="Ribosomal protein S10"/>
    <property type="match status" value="1"/>
</dbReference>